<comment type="caution">
    <text evidence="1">The sequence shown here is derived from an EMBL/GenBank/DDBJ whole genome shotgun (WGS) entry which is preliminary data.</text>
</comment>
<proteinExistence type="predicted"/>
<dbReference type="AlphaFoldDB" id="A0AAJ1R6Z5"/>
<evidence type="ECO:0000313" key="2">
    <source>
        <dbReference type="Proteomes" id="UP001225933"/>
    </source>
</evidence>
<dbReference type="InterPro" id="IPR009057">
    <property type="entry name" value="Homeodomain-like_sf"/>
</dbReference>
<name>A0AAJ1R6Z5_9FLAO</name>
<dbReference type="RefSeq" id="WP_250902093.1">
    <property type="nucleotide sequence ID" value="NZ_JAUHGV010000016.1"/>
</dbReference>
<sequence>MNIDFKDIHIGSLVKIRVDEKNIEIMRICKFFQCTEKEVNEMYKAKSIDCEILLKWCKILDYDFFRVYTQHLILFSPQERLNKNKNRKKESLVPQFRKNIYTKELIGFILELLENNEKTQKQIIEDYRIPKTTLHKWISKYNIAGKIEERN</sequence>
<accession>A0AAJ1R6Z5</accession>
<reference evidence="1" key="1">
    <citation type="submission" date="2023-06" db="EMBL/GenBank/DDBJ databases">
        <title>Two Chryseobacterium gambrini strains from China.</title>
        <authorList>
            <person name="Zeng J."/>
            <person name="Wu Y."/>
        </authorList>
    </citation>
    <scope>NUCLEOTIDE SEQUENCE</scope>
    <source>
        <strain evidence="1">SQ219</strain>
    </source>
</reference>
<protein>
    <submittedName>
        <fullName evidence="1">Transposase</fullName>
    </submittedName>
</protein>
<organism evidence="1 2">
    <name type="scientific">Chryseobacterium gambrini</name>
    <dbReference type="NCBI Taxonomy" id="373672"/>
    <lineage>
        <taxon>Bacteria</taxon>
        <taxon>Pseudomonadati</taxon>
        <taxon>Bacteroidota</taxon>
        <taxon>Flavobacteriia</taxon>
        <taxon>Flavobacteriales</taxon>
        <taxon>Weeksellaceae</taxon>
        <taxon>Chryseobacterium group</taxon>
        <taxon>Chryseobacterium</taxon>
    </lineage>
</organism>
<dbReference type="EMBL" id="JAUHGV010000016">
    <property type="protein sequence ID" value="MDN4013434.1"/>
    <property type="molecule type" value="Genomic_DNA"/>
</dbReference>
<evidence type="ECO:0000313" key="1">
    <source>
        <dbReference type="EMBL" id="MDN4013434.1"/>
    </source>
</evidence>
<gene>
    <name evidence="1" type="ORF">QX233_13235</name>
</gene>
<dbReference type="SUPFAM" id="SSF46689">
    <property type="entry name" value="Homeodomain-like"/>
    <property type="match status" value="1"/>
</dbReference>
<dbReference type="Proteomes" id="UP001225933">
    <property type="component" value="Unassembled WGS sequence"/>
</dbReference>